<accession>A0A419T0M6</accession>
<gene>
    <name evidence="7" type="ORF">BET01_04550</name>
</gene>
<dbReference type="GO" id="GO:0006633">
    <property type="term" value="P:fatty acid biosynthetic process"/>
    <property type="evidence" value="ECO:0007669"/>
    <property type="project" value="TreeGrafter"/>
</dbReference>
<dbReference type="InterPro" id="IPR001227">
    <property type="entry name" value="Ac_transferase_dom_sf"/>
</dbReference>
<dbReference type="PANTHER" id="PTHR42681:SF1">
    <property type="entry name" value="MALONYL-COA-ACYL CARRIER PROTEIN TRANSACYLASE, MITOCHONDRIAL"/>
    <property type="match status" value="1"/>
</dbReference>
<dbReference type="GO" id="GO:0004314">
    <property type="term" value="F:[acyl-carrier-protein] S-malonyltransferase activity"/>
    <property type="evidence" value="ECO:0007669"/>
    <property type="project" value="UniProtKB-EC"/>
</dbReference>
<evidence type="ECO:0000256" key="5">
    <source>
        <dbReference type="PIRSR" id="PIRSR000446-1"/>
    </source>
</evidence>
<evidence type="ECO:0000256" key="2">
    <source>
        <dbReference type="ARBA" id="ARBA00023315"/>
    </source>
</evidence>
<evidence type="ECO:0000313" key="8">
    <source>
        <dbReference type="Proteomes" id="UP000284277"/>
    </source>
</evidence>
<feature type="domain" description="Malonyl-CoA:ACP transacylase (MAT)" evidence="6">
    <location>
        <begin position="6"/>
        <end position="313"/>
    </location>
</feature>
<dbReference type="Gene3D" id="3.30.70.250">
    <property type="entry name" value="Malonyl-CoA ACP transacylase, ACP-binding"/>
    <property type="match status" value="1"/>
</dbReference>
<evidence type="ECO:0000256" key="4">
    <source>
        <dbReference type="PIRNR" id="PIRNR000446"/>
    </source>
</evidence>
<dbReference type="OrthoDB" id="9805460at2"/>
<keyword evidence="1 4" id="KW-0808">Transferase</keyword>
<name>A0A419T0M6_9FIRM</name>
<dbReference type="SUPFAM" id="SSF52151">
    <property type="entry name" value="FabD/lysophospholipase-like"/>
    <property type="match status" value="1"/>
</dbReference>
<reference evidence="7 8" key="1">
    <citation type="submission" date="2016-08" db="EMBL/GenBank/DDBJ databases">
        <title>A new outlook on sporulation: Clostridium algidixylanolyticum.</title>
        <authorList>
            <person name="Poppleton D.I."/>
            <person name="Gribaldo S."/>
        </authorList>
    </citation>
    <scope>NUCLEOTIDE SEQUENCE [LARGE SCALE GENOMIC DNA]</scope>
    <source>
        <strain evidence="7 8">SPL73</strain>
    </source>
</reference>
<keyword evidence="2 4" id="KW-0012">Acyltransferase</keyword>
<protein>
    <recommendedName>
        <fullName evidence="4">Malonyl CoA-acyl carrier protein transacylase</fullName>
        <ecNumber evidence="4">2.3.1.39</ecNumber>
    </recommendedName>
</protein>
<organism evidence="7 8">
    <name type="scientific">Lacrimispora algidixylanolytica</name>
    <dbReference type="NCBI Taxonomy" id="94868"/>
    <lineage>
        <taxon>Bacteria</taxon>
        <taxon>Bacillati</taxon>
        <taxon>Bacillota</taxon>
        <taxon>Clostridia</taxon>
        <taxon>Lachnospirales</taxon>
        <taxon>Lachnospiraceae</taxon>
        <taxon>Lacrimispora</taxon>
    </lineage>
</organism>
<dbReference type="EMBL" id="MCIA01000023">
    <property type="protein sequence ID" value="RKD31130.1"/>
    <property type="molecule type" value="Genomic_DNA"/>
</dbReference>
<comment type="caution">
    <text evidence="7">The sequence shown here is derived from an EMBL/GenBank/DDBJ whole genome shotgun (WGS) entry which is preliminary data.</text>
</comment>
<feature type="active site" evidence="5">
    <location>
        <position position="91"/>
    </location>
</feature>
<dbReference type="RefSeq" id="WP_120197349.1">
    <property type="nucleotide sequence ID" value="NZ_MCIA01000023.1"/>
</dbReference>
<sequence length="314" mass="35769">MKLALLFPGQGAQYTSMGKRLYEKFDWVRKIYQNVSDRFAFDIYKRICESDLEYLTRTDNAQIAIFVASYINYLAFLNEYKIKPDYMAGHSLGEFTALVASGALFFEEALELVLERGRLMQIESEKSQGGMLAVKWDYENVNQICEEIMEKHHCKISISNYNSKNQIVLSGDSNSLNIAEKTLEMNGILTTKLNVGAAFHSSHMETASSAFSTLLSKINFSIPECKVISNVSGLPYEGDFNSLLSKQMISTVRWYESVKYLEEEGVDIYIDLGPKSVLKGIMKRNLSKGKIYSYEDEEDKLLLNNILKNRRDSS</sequence>
<dbReference type="Gene3D" id="3.40.366.10">
    <property type="entry name" value="Malonyl-Coenzyme A Acyl Carrier Protein, domain 2"/>
    <property type="match status" value="1"/>
</dbReference>
<dbReference type="PIRSF" id="PIRSF000446">
    <property type="entry name" value="Mct"/>
    <property type="match status" value="1"/>
</dbReference>
<evidence type="ECO:0000259" key="6">
    <source>
        <dbReference type="SMART" id="SM00827"/>
    </source>
</evidence>
<comment type="similarity">
    <text evidence="4">Belongs to the fabD family.</text>
</comment>
<dbReference type="InterPro" id="IPR050858">
    <property type="entry name" value="Mal-CoA-ACP_Trans/PKS_FabD"/>
</dbReference>
<dbReference type="InterPro" id="IPR016036">
    <property type="entry name" value="Malonyl_transacylase_ACP-bd"/>
</dbReference>
<dbReference type="InterPro" id="IPR016035">
    <property type="entry name" value="Acyl_Trfase/lysoPLipase"/>
</dbReference>
<dbReference type="SUPFAM" id="SSF55048">
    <property type="entry name" value="Probable ACP-binding domain of malonyl-CoA ACP transacylase"/>
    <property type="match status" value="1"/>
</dbReference>
<comment type="catalytic activity">
    <reaction evidence="3 4">
        <text>holo-[ACP] + malonyl-CoA = malonyl-[ACP] + CoA</text>
        <dbReference type="Rhea" id="RHEA:41792"/>
        <dbReference type="Rhea" id="RHEA-COMP:9623"/>
        <dbReference type="Rhea" id="RHEA-COMP:9685"/>
        <dbReference type="ChEBI" id="CHEBI:57287"/>
        <dbReference type="ChEBI" id="CHEBI:57384"/>
        <dbReference type="ChEBI" id="CHEBI:64479"/>
        <dbReference type="ChEBI" id="CHEBI:78449"/>
        <dbReference type="EC" id="2.3.1.39"/>
    </reaction>
</comment>
<dbReference type="Proteomes" id="UP000284277">
    <property type="component" value="Unassembled WGS sequence"/>
</dbReference>
<dbReference type="InterPro" id="IPR024925">
    <property type="entry name" value="Malonyl_CoA-ACP_transAc"/>
</dbReference>
<dbReference type="EC" id="2.3.1.39" evidence="4"/>
<feature type="active site" evidence="5">
    <location>
        <position position="200"/>
    </location>
</feature>
<dbReference type="SMART" id="SM00827">
    <property type="entry name" value="PKS_AT"/>
    <property type="match status" value="1"/>
</dbReference>
<dbReference type="InterPro" id="IPR014043">
    <property type="entry name" value="Acyl_transferase_dom"/>
</dbReference>
<evidence type="ECO:0000256" key="1">
    <source>
        <dbReference type="ARBA" id="ARBA00022679"/>
    </source>
</evidence>
<keyword evidence="8" id="KW-1185">Reference proteome</keyword>
<dbReference type="PANTHER" id="PTHR42681">
    <property type="entry name" value="MALONYL-COA-ACYL CARRIER PROTEIN TRANSACYLASE, MITOCHONDRIAL"/>
    <property type="match status" value="1"/>
</dbReference>
<dbReference type="Pfam" id="PF00698">
    <property type="entry name" value="Acyl_transf_1"/>
    <property type="match status" value="1"/>
</dbReference>
<dbReference type="AlphaFoldDB" id="A0A419T0M6"/>
<proteinExistence type="inferred from homology"/>
<evidence type="ECO:0000256" key="3">
    <source>
        <dbReference type="ARBA" id="ARBA00048462"/>
    </source>
</evidence>
<evidence type="ECO:0000313" key="7">
    <source>
        <dbReference type="EMBL" id="RKD31130.1"/>
    </source>
</evidence>